<dbReference type="Pfam" id="PF25254">
    <property type="entry name" value="DUF7856"/>
    <property type="match status" value="1"/>
</dbReference>
<gene>
    <name evidence="2" type="ORF">GCM10008995_23170</name>
</gene>
<proteinExistence type="predicted"/>
<evidence type="ECO:0000256" key="1">
    <source>
        <dbReference type="SAM" id="Coils"/>
    </source>
</evidence>
<dbReference type="EMBL" id="BMOC01000015">
    <property type="protein sequence ID" value="GGJ12673.1"/>
    <property type="molecule type" value="Genomic_DNA"/>
</dbReference>
<dbReference type="RefSeq" id="WP_188787577.1">
    <property type="nucleotide sequence ID" value="NZ_BMOC01000015.1"/>
</dbReference>
<reference evidence="2" key="1">
    <citation type="journal article" date="2014" name="Int. J. Syst. Evol. Microbiol.">
        <title>Complete genome sequence of Corynebacterium casei LMG S-19264T (=DSM 44701T), isolated from a smear-ripened cheese.</title>
        <authorList>
            <consortium name="US DOE Joint Genome Institute (JGI-PGF)"/>
            <person name="Walter F."/>
            <person name="Albersmeier A."/>
            <person name="Kalinowski J."/>
            <person name="Ruckert C."/>
        </authorList>
    </citation>
    <scope>NUCLEOTIDE SEQUENCE</scope>
    <source>
        <strain evidence="2">JCM 14359</strain>
    </source>
</reference>
<dbReference type="OrthoDB" id="242664at2157"/>
<organism evidence="2 3">
    <name type="scientific">Halobellus salinus</name>
    <dbReference type="NCBI Taxonomy" id="931585"/>
    <lineage>
        <taxon>Archaea</taxon>
        <taxon>Methanobacteriati</taxon>
        <taxon>Methanobacteriota</taxon>
        <taxon>Stenosarchaea group</taxon>
        <taxon>Halobacteria</taxon>
        <taxon>Halobacteriales</taxon>
        <taxon>Haloferacaceae</taxon>
        <taxon>Halobellus</taxon>
    </lineage>
</organism>
<dbReference type="AlphaFoldDB" id="A0A830ECJ9"/>
<keyword evidence="1" id="KW-0175">Coiled coil</keyword>
<feature type="coiled-coil region" evidence="1">
    <location>
        <begin position="160"/>
        <end position="225"/>
    </location>
</feature>
<keyword evidence="3" id="KW-1185">Reference proteome</keyword>
<accession>A0A830ECJ9</accession>
<sequence>MSDAPAVLVRLPDGSTFEGPVVDLRGADADISPAAIRDAIRTGCPTRPDRPTVHAPLPTRVHRHVCHLAPGITVDRHAALAAVGAARGVDTPHCTDLGGVKQSLRKLSVPTVDSADLRAARRRAAAAGSATERLRERVATLRGRVEARRDDGTESRDDGVAEAEAALSEATRELSEASTERVAAAQRLAALEERARQARDTRENRLRLEDRAENLRRARRATRADAVEPAFHDARSRVESALNGRSGALDGGVTATATLCDALAIAAIAPLCAPVIVDPEVATALGGPDATATRLNAPLVIGCGDTVVR</sequence>
<evidence type="ECO:0000313" key="2">
    <source>
        <dbReference type="EMBL" id="GGJ12673.1"/>
    </source>
</evidence>
<protein>
    <submittedName>
        <fullName evidence="2">Uncharacterized protein</fullName>
    </submittedName>
</protein>
<comment type="caution">
    <text evidence="2">The sequence shown here is derived from an EMBL/GenBank/DDBJ whole genome shotgun (WGS) entry which is preliminary data.</text>
</comment>
<evidence type="ECO:0000313" key="3">
    <source>
        <dbReference type="Proteomes" id="UP000653099"/>
    </source>
</evidence>
<dbReference type="Proteomes" id="UP000653099">
    <property type="component" value="Unassembled WGS sequence"/>
</dbReference>
<name>A0A830ECJ9_9EURY</name>
<dbReference type="InterPro" id="IPR057178">
    <property type="entry name" value="DUF7856"/>
</dbReference>
<reference evidence="2" key="2">
    <citation type="submission" date="2020-09" db="EMBL/GenBank/DDBJ databases">
        <authorList>
            <person name="Sun Q."/>
            <person name="Ohkuma M."/>
        </authorList>
    </citation>
    <scope>NUCLEOTIDE SEQUENCE</scope>
    <source>
        <strain evidence="2">JCM 14359</strain>
    </source>
</reference>